<dbReference type="EMBL" id="BONX01000026">
    <property type="protein sequence ID" value="GIG97538.1"/>
    <property type="molecule type" value="Genomic_DNA"/>
</dbReference>
<dbReference type="Gene3D" id="1.10.357.40">
    <property type="entry name" value="YbiA-like"/>
    <property type="match status" value="1"/>
</dbReference>
<keyword evidence="5" id="KW-1185">Reference proteome</keyword>
<evidence type="ECO:0000256" key="2">
    <source>
        <dbReference type="ARBA" id="ARBA00000751"/>
    </source>
</evidence>
<dbReference type="InterPro" id="IPR012816">
    <property type="entry name" value="NADAR"/>
</dbReference>
<protein>
    <recommendedName>
        <fullName evidence="3">NADAR domain-containing protein</fullName>
    </recommendedName>
</protein>
<feature type="domain" description="NADAR" evidence="3">
    <location>
        <begin position="28"/>
        <end position="187"/>
    </location>
</feature>
<evidence type="ECO:0000313" key="5">
    <source>
        <dbReference type="Proteomes" id="UP000621500"/>
    </source>
</evidence>
<dbReference type="SUPFAM" id="SSF143990">
    <property type="entry name" value="YbiA-like"/>
    <property type="match status" value="1"/>
</dbReference>
<evidence type="ECO:0000313" key="4">
    <source>
        <dbReference type="EMBL" id="GIG97538.1"/>
    </source>
</evidence>
<name>A0ABQ4ES98_9ACTN</name>
<dbReference type="CDD" id="cd15457">
    <property type="entry name" value="NADAR"/>
    <property type="match status" value="1"/>
</dbReference>
<dbReference type="InterPro" id="IPR037238">
    <property type="entry name" value="YbiA-like_sf"/>
</dbReference>
<proteinExistence type="predicted"/>
<dbReference type="RefSeq" id="WP_203859012.1">
    <property type="nucleotide sequence ID" value="NZ_BAAAZQ010000011.1"/>
</dbReference>
<sequence>MVASTPPPRTVDELRTLLSGGARPKYLFFWGHQPGRVGATGSGCLSQWWPSSPFVVDDVRYATAEHFMMAGKARLFGDTTIAEQILRAPTPGAAKALGQRVRGFDQARWDEYRFDLVVAGNVAKFGQHPDLRDYLLGSGDRILVEASPIDRIWGIGLAADDPLAADPARWRGLNLLGFALMWARHQLADTTAPTRPS</sequence>
<dbReference type="NCBIfam" id="TIGR02464">
    <property type="entry name" value="ribofla_fusion"/>
    <property type="match status" value="1"/>
</dbReference>
<comment type="caution">
    <text evidence="4">The sequence shown here is derived from an EMBL/GenBank/DDBJ whole genome shotgun (WGS) entry which is preliminary data.</text>
</comment>
<reference evidence="4 5" key="1">
    <citation type="submission" date="2021-01" db="EMBL/GenBank/DDBJ databases">
        <title>Whole genome shotgun sequence of Plantactinospora mayteni NBRC 109088.</title>
        <authorList>
            <person name="Komaki H."/>
            <person name="Tamura T."/>
        </authorList>
    </citation>
    <scope>NUCLEOTIDE SEQUENCE [LARGE SCALE GENOMIC DNA]</scope>
    <source>
        <strain evidence="4 5">NBRC 109088</strain>
    </source>
</reference>
<dbReference type="Proteomes" id="UP000621500">
    <property type="component" value="Unassembled WGS sequence"/>
</dbReference>
<evidence type="ECO:0000256" key="1">
    <source>
        <dbReference type="ARBA" id="ARBA00000022"/>
    </source>
</evidence>
<organism evidence="4 5">
    <name type="scientific">Plantactinospora mayteni</name>
    <dbReference type="NCBI Taxonomy" id="566021"/>
    <lineage>
        <taxon>Bacteria</taxon>
        <taxon>Bacillati</taxon>
        <taxon>Actinomycetota</taxon>
        <taxon>Actinomycetes</taxon>
        <taxon>Micromonosporales</taxon>
        <taxon>Micromonosporaceae</taxon>
        <taxon>Plantactinospora</taxon>
    </lineage>
</organism>
<gene>
    <name evidence="4" type="ORF">Pma05_41110</name>
</gene>
<comment type="catalytic activity">
    <reaction evidence="1">
        <text>5-amino-6-(5-phospho-D-ribosylamino)uracil + H2O = 5,6-diaminouracil + D-ribose 5-phosphate</text>
        <dbReference type="Rhea" id="RHEA:55020"/>
        <dbReference type="ChEBI" id="CHEBI:15377"/>
        <dbReference type="ChEBI" id="CHEBI:46252"/>
        <dbReference type="ChEBI" id="CHEBI:58453"/>
        <dbReference type="ChEBI" id="CHEBI:78346"/>
    </reaction>
</comment>
<comment type="catalytic activity">
    <reaction evidence="2">
        <text>2,5-diamino-6-hydroxy-4-(5-phosphoribosylamino)-pyrimidine + H2O = 2,5,6-triamino-4-hydroxypyrimidine + D-ribose 5-phosphate</text>
        <dbReference type="Rhea" id="RHEA:23436"/>
        <dbReference type="ChEBI" id="CHEBI:15377"/>
        <dbReference type="ChEBI" id="CHEBI:58614"/>
        <dbReference type="ChEBI" id="CHEBI:78346"/>
        <dbReference type="ChEBI" id="CHEBI:137796"/>
    </reaction>
</comment>
<accession>A0ABQ4ES98</accession>
<evidence type="ECO:0000259" key="3">
    <source>
        <dbReference type="Pfam" id="PF08719"/>
    </source>
</evidence>
<dbReference type="Pfam" id="PF08719">
    <property type="entry name" value="NADAR"/>
    <property type="match status" value="1"/>
</dbReference>